<dbReference type="PROSITE" id="PS50240">
    <property type="entry name" value="TRYPSIN_DOM"/>
    <property type="match status" value="1"/>
</dbReference>
<dbReference type="InterPro" id="IPR036709">
    <property type="entry name" value="Autotransporte_beta_dom_sf"/>
</dbReference>
<evidence type="ECO:0000313" key="6">
    <source>
        <dbReference type="Proteomes" id="UP000648722"/>
    </source>
</evidence>
<dbReference type="InterPro" id="IPR001254">
    <property type="entry name" value="Trypsin_dom"/>
</dbReference>
<dbReference type="NCBIfam" id="TIGR01414">
    <property type="entry name" value="autotrans_barl"/>
    <property type="match status" value="1"/>
</dbReference>
<evidence type="ECO:0000256" key="1">
    <source>
        <dbReference type="SAM" id="MobiDB-lite"/>
    </source>
</evidence>
<feature type="domain" description="Autotransporter" evidence="4">
    <location>
        <begin position="1049"/>
        <end position="1329"/>
    </location>
</feature>
<dbReference type="PANTHER" id="PTHR24260:SF147">
    <property type="entry name" value="EG:BACR7A4.3 PROTEIN-RELATED"/>
    <property type="match status" value="1"/>
</dbReference>
<keyword evidence="2" id="KW-0732">Signal</keyword>
<dbReference type="Pfam" id="PF00089">
    <property type="entry name" value="Trypsin"/>
    <property type="match status" value="2"/>
</dbReference>
<dbReference type="Pfam" id="PF03797">
    <property type="entry name" value="Autotransporter"/>
    <property type="match status" value="1"/>
</dbReference>
<evidence type="ECO:0000256" key="2">
    <source>
        <dbReference type="SAM" id="SignalP"/>
    </source>
</evidence>
<reference evidence="6" key="1">
    <citation type="journal article" date="2019" name="Int. J. Syst. Evol. Microbiol.">
        <title>The Global Catalogue of Microorganisms (GCM) 10K type strain sequencing project: providing services to taxonomists for standard genome sequencing and annotation.</title>
        <authorList>
            <consortium name="The Broad Institute Genomics Platform"/>
            <consortium name="The Broad Institute Genome Sequencing Center for Infectious Disease"/>
            <person name="Wu L."/>
            <person name="Ma J."/>
        </authorList>
    </citation>
    <scope>NUCLEOTIDE SEQUENCE [LARGE SCALE GENOMIC DNA]</scope>
    <source>
        <strain evidence="6">CGMCC 1.12766</strain>
    </source>
</reference>
<dbReference type="InterPro" id="IPR001314">
    <property type="entry name" value="Peptidase_S1A"/>
</dbReference>
<organism evidence="5 6">
    <name type="scientific">Glycocaulis albus</name>
    <dbReference type="NCBI Taxonomy" id="1382801"/>
    <lineage>
        <taxon>Bacteria</taxon>
        <taxon>Pseudomonadati</taxon>
        <taxon>Pseudomonadota</taxon>
        <taxon>Alphaproteobacteria</taxon>
        <taxon>Maricaulales</taxon>
        <taxon>Maricaulaceae</taxon>
        <taxon>Glycocaulis</taxon>
    </lineage>
</organism>
<evidence type="ECO:0000259" key="4">
    <source>
        <dbReference type="PROSITE" id="PS51208"/>
    </source>
</evidence>
<feature type="region of interest" description="Disordered" evidence="1">
    <location>
        <begin position="221"/>
        <end position="267"/>
    </location>
</feature>
<name>A0ABQ1XUS8_9PROT</name>
<dbReference type="SMART" id="SM00869">
    <property type="entry name" value="Autotransporter"/>
    <property type="match status" value="1"/>
</dbReference>
<dbReference type="PRINTS" id="PR00722">
    <property type="entry name" value="CHYMOTRYPSIN"/>
</dbReference>
<dbReference type="PROSITE" id="PS00134">
    <property type="entry name" value="TRYPSIN_HIS"/>
    <property type="match status" value="1"/>
</dbReference>
<accession>A0ABQ1XUS8</accession>
<dbReference type="EMBL" id="BMFS01000008">
    <property type="protein sequence ID" value="GGH03554.1"/>
    <property type="molecule type" value="Genomic_DNA"/>
</dbReference>
<gene>
    <name evidence="5" type="ORF">GCM10007420_19900</name>
</gene>
<dbReference type="InterPro" id="IPR051333">
    <property type="entry name" value="CLIP_Serine_Protease"/>
</dbReference>
<comment type="caution">
    <text evidence="5">The sequence shown here is derived from an EMBL/GenBank/DDBJ whole genome shotgun (WGS) entry which is preliminary data.</text>
</comment>
<keyword evidence="6" id="KW-1185">Reference proteome</keyword>
<dbReference type="SUPFAM" id="SSF50494">
    <property type="entry name" value="Trypsin-like serine proteases"/>
    <property type="match status" value="1"/>
</dbReference>
<proteinExistence type="predicted"/>
<dbReference type="InterPro" id="IPR006315">
    <property type="entry name" value="OM_autotransptr_brl_dom"/>
</dbReference>
<dbReference type="InterPro" id="IPR005546">
    <property type="entry name" value="Autotransporte_beta"/>
</dbReference>
<dbReference type="PROSITE" id="PS51208">
    <property type="entry name" value="AUTOTRANSPORTER"/>
    <property type="match status" value="1"/>
</dbReference>
<evidence type="ECO:0008006" key="7">
    <source>
        <dbReference type="Google" id="ProtNLM"/>
    </source>
</evidence>
<dbReference type="InterPro" id="IPR018114">
    <property type="entry name" value="TRYPSIN_HIS"/>
</dbReference>
<dbReference type="Gene3D" id="2.40.10.10">
    <property type="entry name" value="Trypsin-like serine proteases"/>
    <property type="match status" value="1"/>
</dbReference>
<feature type="signal peptide" evidence="2">
    <location>
        <begin position="1"/>
        <end position="29"/>
    </location>
</feature>
<feature type="chain" id="PRO_5045944140" description="Serine protease" evidence="2">
    <location>
        <begin position="30"/>
        <end position="1329"/>
    </location>
</feature>
<evidence type="ECO:0000313" key="5">
    <source>
        <dbReference type="EMBL" id="GGH03554.1"/>
    </source>
</evidence>
<dbReference type="Gene3D" id="2.40.128.130">
    <property type="entry name" value="Autotransporter beta-domain"/>
    <property type="match status" value="1"/>
</dbReference>
<dbReference type="InterPro" id="IPR009003">
    <property type="entry name" value="Peptidase_S1_PA"/>
</dbReference>
<dbReference type="SUPFAM" id="SSF103515">
    <property type="entry name" value="Autotransporter"/>
    <property type="match status" value="1"/>
</dbReference>
<dbReference type="InterPro" id="IPR043504">
    <property type="entry name" value="Peptidase_S1_PA_chymotrypsin"/>
</dbReference>
<sequence>MSQKYLAGAVRAVGAASAACVLATLPAQAEGSTGDAEIRFVRGTPGQSIFWTFYTWHPTPWPGECIEERYVNFPGQEARLDRRGLASNGFCNRDWQGNPRPIEAADRFGLVPYDGPIGDFDRNNMVLYWTRGVSHLPWDDPWNRNDRADGSHLNFVMWGDDGPLVSPSRRTSFRVETGPDGQQRCISETSSIPGVSLLATPPSISEVDMYLCTQYAQNASHRPERFAQRGGSSPLLPDGWPPRHTGPGPNALLSSVRTNPAGANSSALAGNAPAMRRNMLFNDDLPPGDAVDTTAALPNVAYVAIETSTGTGNCSGTVINRRQILTAAHCVDMADLENIRVGFGNPVDSAPFGVLSVSYHEDWDSNGLGGSLKGADIAIITLDDPVLFVPPVQLDASNTSAASLGDIVLISGYGSFGNPSTGLVSGGDGQRRIGRNVLDFVGTATDVAPLAGLVNPGTQYPLFALDLDDPSGAGPNILGGGAVDGEAIASPGDSGGGLFIETADGLVQIGIVSFGYGIANPANRFAYGAADFYTPVFAFRDWIDAASPFIQASTVGGNGNWSDAGYWADGIVPQNFNGPFAVTAGPVFTPLYEVFLDGPGLTRVEDGDFFEIDALALSDPAAELGISELGVLIAESFVDIQSGTIYLDGILGTSQMRVQDGGELLVTENGVFVETAPVFDGGVFQQGGLIDVAGLFFTDGLILSGGQFTLRDTGYYFDYGGSLVLDGRLDIDGYWDTDLFTQFGGLTDIGESGILFDYQGISLLGGGTLNVDGEFDTLAFIHDGGTVAGRGIILAPDIYYHANGIIMPGGPVPGTLTIDGNYYMDSGAAGAFSLHTDPALSNSLFVTGWAEIYGTIIPVFERDLPSRGDSFVLVEALGGTRGDPQLERPSLSPMIDFQLSFTGDSLVLSLIARDFADWAGSPQQQAVAGALDAALAPFGGDLPPGSFGELVNTLDYLPEGSDVSRALESLNPAETFMLDTFGFALSRVQGNILAGRTAALARGTQGGYALTGNTRLSGFSGFAPGAASMAMASSMMQVETPQPAHAWDRLPDHTGVFLTGTVSSADYTFVHGRSDSNMVFLTGGADRRVGENSLIGFSAGYGQFETRSQYRRADGEALSVSVYGGHAPGNAYVSAYAGYALMDYQIARPVFLGAPSAGGTVLTARADTGGSQFMAGFDAGLTLAAGAFEWGPALRLRHASTRFDAYTETGAGVLGSRIDARSQDETVAGLGAYIAQSYNQNGRQSEIYVRAFHQIELSGSDRTAQATLTGAPVTFQVQGRGRDDHFYTLETGARIDISRQWSLDAAFAADTGRSDGNATSLSLQARWRF</sequence>
<dbReference type="PANTHER" id="PTHR24260">
    <property type="match status" value="1"/>
</dbReference>
<dbReference type="Proteomes" id="UP000648722">
    <property type="component" value="Unassembled WGS sequence"/>
</dbReference>
<dbReference type="SMART" id="SM00020">
    <property type="entry name" value="Tryp_SPc"/>
    <property type="match status" value="1"/>
</dbReference>
<evidence type="ECO:0000259" key="3">
    <source>
        <dbReference type="PROSITE" id="PS50240"/>
    </source>
</evidence>
<dbReference type="RefSeq" id="WP_188452425.1">
    <property type="nucleotide sequence ID" value="NZ_BMFS01000008.1"/>
</dbReference>
<feature type="domain" description="Peptidase S1" evidence="3">
    <location>
        <begin position="285"/>
        <end position="548"/>
    </location>
</feature>
<protein>
    <recommendedName>
        <fullName evidence="7">Serine protease</fullName>
    </recommendedName>
</protein>